<sequence length="327" mass="37451">MVSHPIPRIRIDSSQSGQERLLRREVVRLVLHLPFDHHDLALSVRQALDFYLSTIGQGPEVLSEWYDLETEPFPLDDDNWEIIRAVMAPPRGDRFLDDIENPQEAHRYIKNQFERAVELSGGTTGVSGYGFFYRARLPWRDPGNTVSLVSFSWPTEYLEEQGPKRMRELILELAAPLPFCSGHAGLSFIGEFDLPGVLREVRERCFRHPGLDLPDLGEHSWKVGTRIRAPHWLTFLGLPVLGEVGGTEGLRSRLFSAETAVQEMEGGRAVVTLGPWPEAGDTERGQVLPSYRELACLLEPWLYHEERGRNLDFTLEDVRRWERRFLG</sequence>
<name>S9PMA6_CYSF2</name>
<organism evidence="1 2">
    <name type="scientific">Cystobacter fuscus (strain ATCC 25194 / DSM 2262 / NBRC 100088 / M29)</name>
    <dbReference type="NCBI Taxonomy" id="1242864"/>
    <lineage>
        <taxon>Bacteria</taxon>
        <taxon>Pseudomonadati</taxon>
        <taxon>Myxococcota</taxon>
        <taxon>Myxococcia</taxon>
        <taxon>Myxococcales</taxon>
        <taxon>Cystobacterineae</taxon>
        <taxon>Archangiaceae</taxon>
        <taxon>Cystobacter</taxon>
    </lineage>
</organism>
<evidence type="ECO:0008006" key="3">
    <source>
        <dbReference type="Google" id="ProtNLM"/>
    </source>
</evidence>
<protein>
    <recommendedName>
        <fullName evidence="3">DUF3396 domain-containing protein</fullName>
    </recommendedName>
</protein>
<evidence type="ECO:0000313" key="2">
    <source>
        <dbReference type="Proteomes" id="UP000011682"/>
    </source>
</evidence>
<keyword evidence="2" id="KW-1185">Reference proteome</keyword>
<dbReference type="Pfam" id="PF11876">
    <property type="entry name" value="TsiV"/>
    <property type="match status" value="1"/>
</dbReference>
<comment type="caution">
    <text evidence="1">The sequence shown here is derived from an EMBL/GenBank/DDBJ whole genome shotgun (WGS) entry which is preliminary data.</text>
</comment>
<proteinExistence type="predicted"/>
<evidence type="ECO:0000313" key="1">
    <source>
        <dbReference type="EMBL" id="EPX64126.1"/>
    </source>
</evidence>
<dbReference type="AlphaFoldDB" id="S9PMA6"/>
<reference evidence="1" key="1">
    <citation type="submission" date="2013-05" db="EMBL/GenBank/DDBJ databases">
        <title>Genome assembly of Cystobacter fuscus DSM 2262.</title>
        <authorList>
            <person name="Sharma G."/>
            <person name="Khatri I."/>
            <person name="Kaur C."/>
            <person name="Mayilraj S."/>
            <person name="Subramanian S."/>
        </authorList>
    </citation>
    <scope>NUCLEOTIDE SEQUENCE [LARGE SCALE GENOMIC DNA]</scope>
    <source>
        <strain evidence="1">DSM 2262</strain>
    </source>
</reference>
<dbReference type="Proteomes" id="UP000011682">
    <property type="component" value="Unassembled WGS sequence"/>
</dbReference>
<gene>
    <name evidence="1" type="ORF">D187_005260</name>
</gene>
<dbReference type="EMBL" id="ANAH02000004">
    <property type="protein sequence ID" value="EPX64126.1"/>
    <property type="molecule type" value="Genomic_DNA"/>
</dbReference>
<accession>S9PMA6</accession>
<dbReference type="eggNOG" id="ENOG50339VQ">
    <property type="taxonomic scope" value="Bacteria"/>
</dbReference>
<dbReference type="InterPro" id="IPR021815">
    <property type="entry name" value="TsiV"/>
</dbReference>